<organism evidence="2 3">
    <name type="scientific">Brassica cretica</name>
    <name type="common">Mustard</name>
    <dbReference type="NCBI Taxonomy" id="69181"/>
    <lineage>
        <taxon>Eukaryota</taxon>
        <taxon>Viridiplantae</taxon>
        <taxon>Streptophyta</taxon>
        <taxon>Embryophyta</taxon>
        <taxon>Tracheophyta</taxon>
        <taxon>Spermatophyta</taxon>
        <taxon>Magnoliopsida</taxon>
        <taxon>eudicotyledons</taxon>
        <taxon>Gunneridae</taxon>
        <taxon>Pentapetalae</taxon>
        <taxon>rosids</taxon>
        <taxon>malvids</taxon>
        <taxon>Brassicales</taxon>
        <taxon>Brassicaceae</taxon>
        <taxon>Brassiceae</taxon>
        <taxon>Brassica</taxon>
    </lineage>
</organism>
<dbReference type="AlphaFoldDB" id="A0A8S9S061"/>
<accession>A0A8S9S061</accession>
<feature type="region of interest" description="Disordered" evidence="1">
    <location>
        <begin position="28"/>
        <end position="74"/>
    </location>
</feature>
<dbReference type="EMBL" id="QGKX02000088">
    <property type="protein sequence ID" value="KAF3586008.1"/>
    <property type="molecule type" value="Genomic_DNA"/>
</dbReference>
<evidence type="ECO:0000256" key="1">
    <source>
        <dbReference type="SAM" id="MobiDB-lite"/>
    </source>
</evidence>
<sequence>MHDTELLVSLVASLGKGRRRSRDVRPCFSLLSSEGGPAREREAQERENLAREKTRRRARERREREGGPARDREL</sequence>
<feature type="compositionally biased region" description="Basic and acidic residues" evidence="1">
    <location>
        <begin position="37"/>
        <end position="52"/>
    </location>
</feature>
<dbReference type="Proteomes" id="UP000712600">
    <property type="component" value="Unassembled WGS sequence"/>
</dbReference>
<name>A0A8S9S061_BRACR</name>
<protein>
    <submittedName>
        <fullName evidence="2">Uncharacterized protein</fullName>
    </submittedName>
</protein>
<evidence type="ECO:0000313" key="2">
    <source>
        <dbReference type="EMBL" id="KAF3586008.1"/>
    </source>
</evidence>
<feature type="compositionally biased region" description="Basic and acidic residues" evidence="1">
    <location>
        <begin position="60"/>
        <end position="74"/>
    </location>
</feature>
<proteinExistence type="predicted"/>
<evidence type="ECO:0000313" key="3">
    <source>
        <dbReference type="Proteomes" id="UP000712600"/>
    </source>
</evidence>
<gene>
    <name evidence="2" type="ORF">F2Q69_00028608</name>
</gene>
<reference evidence="2" key="1">
    <citation type="submission" date="2019-12" db="EMBL/GenBank/DDBJ databases">
        <title>Genome sequencing and annotation of Brassica cretica.</title>
        <authorList>
            <person name="Studholme D.J."/>
            <person name="Sarris P."/>
        </authorList>
    </citation>
    <scope>NUCLEOTIDE SEQUENCE</scope>
    <source>
        <strain evidence="2">PFS-109/04</strain>
        <tissue evidence="2">Leaf</tissue>
    </source>
</reference>
<comment type="caution">
    <text evidence="2">The sequence shown here is derived from an EMBL/GenBank/DDBJ whole genome shotgun (WGS) entry which is preliminary data.</text>
</comment>